<name>A0A3M7KSB5_AUXPR</name>
<dbReference type="PANTHER" id="PTHR12743:SF8">
    <property type="entry name" value="PROTEIN HRI1"/>
    <property type="match status" value="1"/>
</dbReference>
<keyword evidence="9 10" id="KW-0456">Lyase</keyword>
<evidence type="ECO:0000256" key="10">
    <source>
        <dbReference type="RuleBase" id="RU363130"/>
    </source>
</evidence>
<evidence type="ECO:0000256" key="11">
    <source>
        <dbReference type="SAM" id="MobiDB-lite"/>
    </source>
</evidence>
<evidence type="ECO:0000256" key="1">
    <source>
        <dbReference type="ARBA" id="ARBA00004273"/>
    </source>
</evidence>
<dbReference type="Pfam" id="PF01265">
    <property type="entry name" value="Cyto_heme_lyase"/>
    <property type="match status" value="1"/>
</dbReference>
<dbReference type="AlphaFoldDB" id="A0A3M7KSB5"/>
<feature type="region of interest" description="Disordered" evidence="11">
    <location>
        <begin position="58"/>
        <end position="81"/>
    </location>
</feature>
<evidence type="ECO:0000256" key="5">
    <source>
        <dbReference type="ARBA" id="ARBA00022792"/>
    </source>
</evidence>
<comment type="subcellular location">
    <subcellularLocation>
        <location evidence="1 10">Mitochondrion inner membrane</location>
    </subcellularLocation>
</comment>
<evidence type="ECO:0000256" key="2">
    <source>
        <dbReference type="ARBA" id="ARBA00007255"/>
    </source>
</evidence>
<dbReference type="GO" id="GO:0004408">
    <property type="term" value="F:holocytochrome-c synthase activity"/>
    <property type="evidence" value="ECO:0007669"/>
    <property type="project" value="UniProtKB-EC"/>
</dbReference>
<dbReference type="Proteomes" id="UP000279271">
    <property type="component" value="Unassembled WGS sequence"/>
</dbReference>
<evidence type="ECO:0000313" key="13">
    <source>
        <dbReference type="Proteomes" id="UP000279271"/>
    </source>
</evidence>
<proteinExistence type="inferred from homology"/>
<dbReference type="GO" id="GO:0005743">
    <property type="term" value="C:mitochondrial inner membrane"/>
    <property type="evidence" value="ECO:0007669"/>
    <property type="project" value="UniProtKB-SubCell"/>
</dbReference>
<dbReference type="EC" id="4.4.1.17" evidence="10"/>
<dbReference type="PROSITE" id="PS00822">
    <property type="entry name" value="CYTO_HEME_LYASE_2"/>
    <property type="match status" value="1"/>
</dbReference>
<sequence>MGAGQSKENHAIGSNGASELSTSEGDSSCPVPESLRVKAVYNVYNQRIDELAPAKTEILDPSNNMPAEPNQQPSPGQKKLLSTQRVVSNIPKGNTESTWVYPSPQMFFNALRRKGKGDDIEEDDMDSVIHAHNSMNEITWSHVMAWESLHRDHCCSPSLLRFRGRPDDLSPLARLRSWFGGPLPFDRHDWYIDRCGQEVRYVIDFYFKDELAGSPEAFELRVRPALDSLEAGLDRVKMQIYTTFAQYGLPCPDEDIPMYDDEGEVIEQSDLDDTMRNVAAAQAAADAFNAAQTSVVATSDQSGLNSLRKLQSVDCLTAAEERDSEDAADLDLESGESGLEWALARQITNAA</sequence>
<comment type="catalytic activity">
    <reaction evidence="10">
        <text>holo-[cytochrome c] = apo-[cytochrome c] + heme b</text>
        <dbReference type="Rhea" id="RHEA:22648"/>
        <dbReference type="Rhea" id="RHEA-COMP:10725"/>
        <dbReference type="Rhea" id="RHEA-COMP:10726"/>
        <dbReference type="ChEBI" id="CHEBI:29950"/>
        <dbReference type="ChEBI" id="CHEBI:60344"/>
        <dbReference type="ChEBI" id="CHEBI:83739"/>
        <dbReference type="EC" id="4.4.1.17"/>
    </reaction>
</comment>
<comment type="similarity">
    <text evidence="2 10">Belongs to the cytochrome c-type heme lyase family.</text>
</comment>
<keyword evidence="8 10" id="KW-0472">Membrane</keyword>
<evidence type="ECO:0000256" key="6">
    <source>
        <dbReference type="ARBA" id="ARBA00023004"/>
    </source>
</evidence>
<feature type="region of interest" description="Disordered" evidence="11">
    <location>
        <begin position="1"/>
        <end position="32"/>
    </location>
</feature>
<feature type="compositionally biased region" description="Polar residues" evidence="11">
    <location>
        <begin position="15"/>
        <end position="26"/>
    </location>
</feature>
<dbReference type="PANTHER" id="PTHR12743">
    <property type="entry name" value="CYTOCHROME C1 HEME LYASE"/>
    <property type="match status" value="1"/>
</dbReference>
<keyword evidence="3 10" id="KW-0349">Heme</keyword>
<evidence type="ECO:0000256" key="7">
    <source>
        <dbReference type="ARBA" id="ARBA00023128"/>
    </source>
</evidence>
<evidence type="ECO:0000256" key="3">
    <source>
        <dbReference type="ARBA" id="ARBA00022617"/>
    </source>
</evidence>
<keyword evidence="4 10" id="KW-0479">Metal-binding</keyword>
<dbReference type="InterPro" id="IPR000511">
    <property type="entry name" value="Holocyt_c/c1_synthase"/>
</dbReference>
<organism evidence="12 13">
    <name type="scientific">Auxenochlorella protothecoides</name>
    <name type="common">Green microalga</name>
    <name type="synonym">Chlorella protothecoides</name>
    <dbReference type="NCBI Taxonomy" id="3075"/>
    <lineage>
        <taxon>Eukaryota</taxon>
        <taxon>Viridiplantae</taxon>
        <taxon>Chlorophyta</taxon>
        <taxon>core chlorophytes</taxon>
        <taxon>Trebouxiophyceae</taxon>
        <taxon>Chlorellales</taxon>
        <taxon>Chlorellaceae</taxon>
        <taxon>Auxenochlorella</taxon>
    </lineage>
</organism>
<dbReference type="GO" id="GO:0046872">
    <property type="term" value="F:metal ion binding"/>
    <property type="evidence" value="ECO:0007669"/>
    <property type="project" value="UniProtKB-KW"/>
</dbReference>
<evidence type="ECO:0000313" key="12">
    <source>
        <dbReference type="EMBL" id="RMZ53257.1"/>
    </source>
</evidence>
<comment type="function">
    <text evidence="10">Lyase that catalyzes the covalent linking of the heme group to the cytochrome C apoprotein to produce the mature functional cytochrome.</text>
</comment>
<keyword evidence="6 10" id="KW-0408">Iron</keyword>
<gene>
    <name evidence="12" type="ORF">APUTEX25_005246</name>
</gene>
<evidence type="ECO:0000256" key="9">
    <source>
        <dbReference type="ARBA" id="ARBA00023239"/>
    </source>
</evidence>
<evidence type="ECO:0000256" key="8">
    <source>
        <dbReference type="ARBA" id="ARBA00023136"/>
    </source>
</evidence>
<comment type="caution">
    <text evidence="12">The sequence shown here is derived from an EMBL/GenBank/DDBJ whole genome shotgun (WGS) entry which is preliminary data.</text>
</comment>
<keyword evidence="7 10" id="KW-0496">Mitochondrion</keyword>
<keyword evidence="5 10" id="KW-0999">Mitochondrion inner membrane</keyword>
<accession>A0A3M7KSB5</accession>
<dbReference type="EMBL" id="QOKY01000199">
    <property type="protein sequence ID" value="RMZ53257.1"/>
    <property type="molecule type" value="Genomic_DNA"/>
</dbReference>
<protein>
    <recommendedName>
        <fullName evidence="10">Holocytochrome c-type synthase</fullName>
        <ecNumber evidence="10">4.4.1.17</ecNumber>
    </recommendedName>
</protein>
<feature type="compositionally biased region" description="Polar residues" evidence="11">
    <location>
        <begin position="61"/>
        <end position="81"/>
    </location>
</feature>
<reference evidence="13" key="1">
    <citation type="journal article" date="2018" name="Algal Res.">
        <title>Characterization of plant carbon substrate utilization by Auxenochlorella protothecoides.</title>
        <authorList>
            <person name="Vogler B.W."/>
            <person name="Starkenburg S.R."/>
            <person name="Sudasinghe N."/>
            <person name="Schambach J.Y."/>
            <person name="Rollin J.A."/>
            <person name="Pattathil S."/>
            <person name="Barry A.N."/>
        </authorList>
    </citation>
    <scope>NUCLEOTIDE SEQUENCE [LARGE SCALE GENOMIC DNA]</scope>
    <source>
        <strain evidence="13">UTEX 25</strain>
    </source>
</reference>
<evidence type="ECO:0000256" key="4">
    <source>
        <dbReference type="ARBA" id="ARBA00022723"/>
    </source>
</evidence>
<dbReference type="PROSITE" id="PS00821">
    <property type="entry name" value="CYTO_HEME_LYASE_1"/>
    <property type="match status" value="1"/>
</dbReference>